<dbReference type="InterPro" id="IPR005809">
    <property type="entry name" value="Succ_CoA_ligase-like_bsu"/>
</dbReference>
<dbReference type="Pfam" id="PF00549">
    <property type="entry name" value="Ligase_CoA"/>
    <property type="match status" value="1"/>
</dbReference>
<comment type="subunit">
    <text evidence="9">Heterodimer of an alpha and a beta subunit. The beta subunit determines specificity for GTP.</text>
</comment>
<keyword evidence="7 9" id="KW-0496">Mitochondrion</keyword>
<keyword evidence="2 9" id="KW-0816">Tricarboxylic acid cycle</keyword>
<evidence type="ECO:0000256" key="1">
    <source>
        <dbReference type="ARBA" id="ARBA00005064"/>
    </source>
</evidence>
<comment type="subcellular location">
    <subcellularLocation>
        <location evidence="9">Mitochondrion</location>
    </subcellularLocation>
</comment>
<feature type="binding site" evidence="9">
    <location>
        <position position="253"/>
    </location>
    <ligand>
        <name>Mg(2+)</name>
        <dbReference type="ChEBI" id="CHEBI:18420"/>
    </ligand>
</feature>
<dbReference type="InterPro" id="IPR013815">
    <property type="entry name" value="ATP_grasp_subdomain_1"/>
</dbReference>
<comment type="function">
    <text evidence="9">GTP-specific succinyl-CoA synthetase functions in the citric acid cycle (TCA), coupling the hydrolysis of succinyl-CoA to the synthesis of GTP and thus represents the only step of substrate-level phosphorylation in the TCA. The beta subunit provides nucleotide specificity of the enzyme and binds the substrate succinate, while the binding sites for coenzyme A and phosphate are found in the alpha subunit.</text>
</comment>
<accession>A0ABM4DGR9</accession>
<feature type="binding site" evidence="9">
    <location>
        <begin position="86"/>
        <end position="88"/>
    </location>
    <ligand>
        <name>GTP</name>
        <dbReference type="ChEBI" id="CHEBI:37565"/>
    </ligand>
</feature>
<evidence type="ECO:0000256" key="6">
    <source>
        <dbReference type="ARBA" id="ARBA00022842"/>
    </source>
</evidence>
<dbReference type="InterPro" id="IPR017866">
    <property type="entry name" value="Succ-CoA_synthase_bsu_CS"/>
</dbReference>
<gene>
    <name evidence="13" type="primary">LOC100206952</name>
</gene>
<dbReference type="HAMAP" id="MF_03221">
    <property type="entry name" value="Succ_CoA_betaG_euk"/>
    <property type="match status" value="1"/>
</dbReference>
<feature type="domain" description="ATP-grasp" evidence="11">
    <location>
        <begin position="39"/>
        <end position="270"/>
    </location>
</feature>
<feature type="binding site" evidence="9">
    <location>
        <position position="142"/>
    </location>
    <ligand>
        <name>GTP</name>
        <dbReference type="ChEBI" id="CHEBI:37565"/>
    </ligand>
</feature>
<evidence type="ECO:0000256" key="9">
    <source>
        <dbReference type="HAMAP-Rule" id="MF_03221"/>
    </source>
</evidence>
<name>A0ABM4DGR9_HYDVU</name>
<evidence type="ECO:0000256" key="8">
    <source>
        <dbReference type="ARBA" id="ARBA00023134"/>
    </source>
</evidence>
<keyword evidence="5 9" id="KW-0547">Nucleotide-binding</keyword>
<dbReference type="HAMAP" id="MF_00558">
    <property type="entry name" value="Succ_CoA_beta"/>
    <property type="match status" value="1"/>
</dbReference>
<evidence type="ECO:0000256" key="10">
    <source>
        <dbReference type="PROSITE-ProRule" id="PRU00409"/>
    </source>
</evidence>
<dbReference type="GeneID" id="100206952"/>
<evidence type="ECO:0000259" key="11">
    <source>
        <dbReference type="PROSITE" id="PS50975"/>
    </source>
</evidence>
<dbReference type="SUPFAM" id="SSF56059">
    <property type="entry name" value="Glutathione synthetase ATP-binding domain-like"/>
    <property type="match status" value="1"/>
</dbReference>
<comment type="caution">
    <text evidence="9">Lacks conserved residue(s) required for the propagation of feature annotation.</text>
</comment>
<dbReference type="PANTHER" id="PTHR11815:SF10">
    <property type="entry name" value="SUCCINATE--COA LIGASE [GDP-FORMING] SUBUNIT BETA, MITOCHONDRIAL"/>
    <property type="match status" value="1"/>
</dbReference>
<evidence type="ECO:0000256" key="2">
    <source>
        <dbReference type="ARBA" id="ARBA00022532"/>
    </source>
</evidence>
<dbReference type="Proteomes" id="UP001652625">
    <property type="component" value="Chromosome 14"/>
</dbReference>
<dbReference type="InterPro" id="IPR013650">
    <property type="entry name" value="ATP-grasp_succ-CoA_synth-type"/>
</dbReference>
<comment type="similarity">
    <text evidence="9">Belongs to the succinate/malate CoA ligase beta subunit family. GTP-specific subunit beta subfamily.</text>
</comment>
<dbReference type="InterPro" id="IPR016102">
    <property type="entry name" value="Succinyl-CoA_synth-like"/>
</dbReference>
<feature type="binding site" evidence="9">
    <location>
        <begin position="361"/>
        <end position="363"/>
    </location>
    <ligand>
        <name>substrate</name>
        <note>ligand shared with subunit alpha</note>
    </ligand>
</feature>
<dbReference type="PIRSF" id="PIRSF001554">
    <property type="entry name" value="SucCS_beta"/>
    <property type="match status" value="1"/>
</dbReference>
<dbReference type="SUPFAM" id="SSF52210">
    <property type="entry name" value="Succinyl-CoA synthetase domains"/>
    <property type="match status" value="1"/>
</dbReference>
<feature type="binding site" evidence="9">
    <location>
        <position position="50"/>
    </location>
    <ligand>
        <name>GTP</name>
        <dbReference type="ChEBI" id="CHEBI:37565"/>
    </ligand>
</feature>
<dbReference type="PANTHER" id="PTHR11815">
    <property type="entry name" value="SUCCINYL-COA SYNTHETASE BETA CHAIN"/>
    <property type="match status" value="1"/>
</dbReference>
<dbReference type="InterPro" id="IPR034722">
    <property type="entry name" value="Succ_CoA_betaG_euk"/>
</dbReference>
<dbReference type="GO" id="GO:0016874">
    <property type="term" value="F:ligase activity"/>
    <property type="evidence" value="ECO:0007669"/>
    <property type="project" value="UniProtKB-KW"/>
</dbReference>
<evidence type="ECO:0000313" key="12">
    <source>
        <dbReference type="Proteomes" id="UP001652625"/>
    </source>
</evidence>
<evidence type="ECO:0000256" key="4">
    <source>
        <dbReference type="ARBA" id="ARBA00022723"/>
    </source>
</evidence>
<dbReference type="RefSeq" id="XP_065673659.1">
    <property type="nucleotide sequence ID" value="XM_065817587.1"/>
</dbReference>
<comment type="cofactor">
    <cofactor evidence="9">
        <name>Mg(2+)</name>
        <dbReference type="ChEBI" id="CHEBI:18420"/>
    </cofactor>
    <text evidence="9">Binds 1 Mg(2+) ion per subunit.</text>
</comment>
<dbReference type="EC" id="6.2.1.4" evidence="9"/>
<evidence type="ECO:0000256" key="3">
    <source>
        <dbReference type="ARBA" id="ARBA00022598"/>
    </source>
</evidence>
<reference evidence="13" key="1">
    <citation type="submission" date="2025-08" db="UniProtKB">
        <authorList>
            <consortium name="RefSeq"/>
        </authorList>
    </citation>
    <scope>IDENTIFICATION</scope>
</reference>
<protein>
    <recommendedName>
        <fullName evidence="9">Succinate--CoA ligase [GDP-forming] subunit beta, mitochondrial</fullName>
        <ecNumber evidence="9">6.2.1.4</ecNumber>
    </recommendedName>
    <alternativeName>
        <fullName evidence="9">GTP-specific succinyl-CoA synthetase subunit beta</fullName>
        <shortName evidence="9">G-SCS</shortName>
        <shortName evidence="9">GTPSCS</shortName>
    </alternativeName>
    <alternativeName>
        <fullName evidence="9">Succinyl-CoA synthetase beta-G chain</fullName>
        <shortName evidence="9">SCS-betaG</shortName>
    </alternativeName>
</protein>
<dbReference type="Gene3D" id="3.40.50.261">
    <property type="entry name" value="Succinyl-CoA synthetase domains"/>
    <property type="match status" value="1"/>
</dbReference>
<sequence length="425" mass="46497">MALSNLFSVFPAGSFSNSFLKVFRCVQSRQLNLQEYASKKLLAHYGINIQKFDVATTPKEAAKIGRSLMADTADELVIKAQILAGGRGKGVFENGFKGGVKLTKDVNTVEDIASKMLGFRLTTKQTPPNGVLVKKLMVCESLTITRETYIAILMDREANGPVIVASPEGGVDIEEVAEKSPSKILKENIDIEKGVTLEQADRISTFLNFQGKKHTQASLQIRRLYNLFNGVDAVQVEINPFGETDKDEVVCFDAKINFDDNAKFRQKAIFEMDDHSEADPRELEADKYNLNYIPLDGNIACMVNGAGLAMATMDIIKLNGGWPANFLDLGGGVTENGVYHGFKLLTSDPKVRCILVNIFGGIVDCAVIARGITKAYQSMNLSVPVVVRLEGTNVDEAKRILKESQMPIKTAENLDDAAKKAVASF</sequence>
<evidence type="ECO:0000256" key="7">
    <source>
        <dbReference type="ARBA" id="ARBA00023128"/>
    </source>
</evidence>
<keyword evidence="8 9" id="KW-0342">GTP-binding</keyword>
<keyword evidence="3 9" id="KW-0436">Ligase</keyword>
<keyword evidence="6 9" id="KW-0460">Magnesium</keyword>
<comment type="pathway">
    <text evidence="1 9">Carbohydrate metabolism; tricarboxylic acid cycle; succinate from succinyl-CoA (ligase route): step 1/1.</text>
</comment>
<dbReference type="PROSITE" id="PS01217">
    <property type="entry name" value="SUCCINYL_COA_LIG_3"/>
    <property type="match status" value="1"/>
</dbReference>
<keyword evidence="10" id="KW-0067">ATP-binding</keyword>
<dbReference type="Pfam" id="PF08442">
    <property type="entry name" value="ATP-grasp_2"/>
    <property type="match status" value="1"/>
</dbReference>
<feature type="binding site" evidence="9">
    <location>
        <position position="304"/>
    </location>
    <ligand>
        <name>substrate</name>
        <note>ligand shared with subunit alpha</note>
    </ligand>
</feature>
<evidence type="ECO:0000313" key="13">
    <source>
        <dbReference type="RefSeq" id="XP_065673659.1"/>
    </source>
</evidence>
<proteinExistence type="inferred from homology"/>
<dbReference type="PROSITE" id="PS50975">
    <property type="entry name" value="ATP_GRASP"/>
    <property type="match status" value="1"/>
</dbReference>
<keyword evidence="12" id="KW-1185">Reference proteome</keyword>
<dbReference type="InterPro" id="IPR011761">
    <property type="entry name" value="ATP-grasp"/>
</dbReference>
<feature type="site" description="Important for substrate specificity" evidence="9">
    <location>
        <position position="75"/>
    </location>
</feature>
<organism evidence="12 13">
    <name type="scientific">Hydra vulgaris</name>
    <name type="common">Hydra</name>
    <name type="synonym">Hydra attenuata</name>
    <dbReference type="NCBI Taxonomy" id="6087"/>
    <lineage>
        <taxon>Eukaryota</taxon>
        <taxon>Metazoa</taxon>
        <taxon>Cnidaria</taxon>
        <taxon>Hydrozoa</taxon>
        <taxon>Hydroidolina</taxon>
        <taxon>Anthoathecata</taxon>
        <taxon>Aplanulata</taxon>
        <taxon>Hydridae</taxon>
        <taxon>Hydra</taxon>
    </lineage>
</organism>
<comment type="catalytic activity">
    <reaction evidence="9">
        <text>GTP + succinate + CoA = succinyl-CoA + GDP + phosphate</text>
        <dbReference type="Rhea" id="RHEA:22120"/>
        <dbReference type="ChEBI" id="CHEBI:30031"/>
        <dbReference type="ChEBI" id="CHEBI:37565"/>
        <dbReference type="ChEBI" id="CHEBI:43474"/>
        <dbReference type="ChEBI" id="CHEBI:57287"/>
        <dbReference type="ChEBI" id="CHEBI:57292"/>
        <dbReference type="ChEBI" id="CHEBI:58189"/>
        <dbReference type="EC" id="6.2.1.4"/>
    </reaction>
</comment>
<evidence type="ECO:0000256" key="5">
    <source>
        <dbReference type="ARBA" id="ARBA00022741"/>
    </source>
</evidence>
<feature type="binding site" evidence="9">
    <location>
        <position position="239"/>
    </location>
    <ligand>
        <name>Mg(2+)</name>
        <dbReference type="ChEBI" id="CHEBI:18420"/>
    </ligand>
</feature>
<keyword evidence="4 9" id="KW-0479">Metal-binding</keyword>
<dbReference type="NCBIfam" id="TIGR01016">
    <property type="entry name" value="sucCoAbeta"/>
    <property type="match status" value="1"/>
</dbReference>
<dbReference type="NCBIfam" id="NF001913">
    <property type="entry name" value="PRK00696.1"/>
    <property type="match status" value="1"/>
</dbReference>
<dbReference type="InterPro" id="IPR005811">
    <property type="entry name" value="SUCC_ACL_C"/>
</dbReference>
<dbReference type="Gene3D" id="3.30.470.20">
    <property type="entry name" value="ATP-grasp fold, B domain"/>
    <property type="match status" value="1"/>
</dbReference>
<dbReference type="Gene3D" id="3.30.1490.20">
    <property type="entry name" value="ATP-grasp fold, A domain"/>
    <property type="match status" value="1"/>
</dbReference>